<name>A0A5S9N1A0_9GAMM</name>
<dbReference type="EMBL" id="CACSIO010000001">
    <property type="protein sequence ID" value="CAA0082754.1"/>
    <property type="molecule type" value="Genomic_DNA"/>
</dbReference>
<feature type="region of interest" description="Disordered" evidence="1">
    <location>
        <begin position="34"/>
        <end position="63"/>
    </location>
</feature>
<accession>A0A5S9N1A0</accession>
<organism evidence="2 3">
    <name type="scientific">BD1-7 clade bacterium</name>
    <dbReference type="NCBI Taxonomy" id="2029982"/>
    <lineage>
        <taxon>Bacteria</taxon>
        <taxon>Pseudomonadati</taxon>
        <taxon>Pseudomonadota</taxon>
        <taxon>Gammaproteobacteria</taxon>
        <taxon>Cellvibrionales</taxon>
        <taxon>Spongiibacteraceae</taxon>
        <taxon>BD1-7 clade</taxon>
    </lineage>
</organism>
<dbReference type="OrthoDB" id="5739463at2"/>
<reference evidence="2 3" key="1">
    <citation type="submission" date="2019-11" db="EMBL/GenBank/DDBJ databases">
        <authorList>
            <person name="Holert J."/>
        </authorList>
    </citation>
    <scope>NUCLEOTIDE SEQUENCE [LARGE SCALE GENOMIC DNA]</scope>
    <source>
        <strain evidence="2">SB11_3</strain>
    </source>
</reference>
<feature type="compositionally biased region" description="Polar residues" evidence="1">
    <location>
        <begin position="34"/>
        <end position="50"/>
    </location>
</feature>
<dbReference type="Proteomes" id="UP000441399">
    <property type="component" value="Unassembled WGS sequence"/>
</dbReference>
<protein>
    <submittedName>
        <fullName evidence="2">Uncharacterized protein</fullName>
    </submittedName>
</protein>
<dbReference type="AlphaFoldDB" id="A0A5S9N1A0"/>
<sequence length="123" mass="13738">MSHVMSQVMPQSAPSPFHQSGWLQALQSVIQDMAQSIAQHTPATNNTSVEQPKRATSSDDGFQQVTHSSFQDIVRTFGGNKIKNRQTATYLYDNRNNVVAILKAPAIDRYGRCQPVRYFVRAA</sequence>
<evidence type="ECO:0000313" key="3">
    <source>
        <dbReference type="Proteomes" id="UP000441399"/>
    </source>
</evidence>
<gene>
    <name evidence="2" type="ORF">OPDIPICF_00451</name>
</gene>
<keyword evidence="3" id="KW-1185">Reference proteome</keyword>
<evidence type="ECO:0000256" key="1">
    <source>
        <dbReference type="SAM" id="MobiDB-lite"/>
    </source>
</evidence>
<proteinExistence type="predicted"/>
<evidence type="ECO:0000313" key="2">
    <source>
        <dbReference type="EMBL" id="CAA0082754.1"/>
    </source>
</evidence>